<dbReference type="OrthoDB" id="4725120at2"/>
<evidence type="ECO:0000313" key="3">
    <source>
        <dbReference type="Proteomes" id="UP000285278"/>
    </source>
</evidence>
<keyword evidence="3" id="KW-1185">Reference proteome</keyword>
<comment type="caution">
    <text evidence="2">The sequence shown here is derived from an EMBL/GenBank/DDBJ whole genome shotgun (WGS) entry which is preliminary data.</text>
</comment>
<dbReference type="Pfam" id="PF13673">
    <property type="entry name" value="Acetyltransf_10"/>
    <property type="match status" value="1"/>
</dbReference>
<feature type="domain" description="N-acetyltransferase" evidence="1">
    <location>
        <begin position="79"/>
        <end position="145"/>
    </location>
</feature>
<sequence>MRLELDEVQLTPGSQVFKESCGYEFDSYWSDPEGLEDSICVFRVLKVDDDGERGGVDDKKDTQSGKDVARISMDGNCDDCIEIALIDVREDERGQGIARWMVDAILDKFADTKLIATPEEELAGFWEHLGWRRVEDADELHGFKMLAPRGWD</sequence>
<dbReference type="EMBL" id="QXJK01000002">
    <property type="protein sequence ID" value="RIX36264.1"/>
    <property type="molecule type" value="Genomic_DNA"/>
</dbReference>
<reference evidence="2 3" key="1">
    <citation type="submission" date="2018-09" db="EMBL/GenBank/DDBJ databases">
        <title>Optimization and identification of Corynebacterium falsenii FN1-14 from fish paste.</title>
        <authorList>
            <person name="Daroonpunt R."/>
            <person name="Tanasupawat S."/>
        </authorList>
    </citation>
    <scope>NUCLEOTIDE SEQUENCE [LARGE SCALE GENOMIC DNA]</scope>
    <source>
        <strain evidence="2 3">FN1-14</strain>
    </source>
</reference>
<dbReference type="InterPro" id="IPR016181">
    <property type="entry name" value="Acyl_CoA_acyltransferase"/>
</dbReference>
<gene>
    <name evidence="2" type="ORF">D3M95_03090</name>
</gene>
<dbReference type="SUPFAM" id="SSF55729">
    <property type="entry name" value="Acyl-CoA N-acyltransferases (Nat)"/>
    <property type="match status" value="1"/>
</dbReference>
<accession>A0A418Q9A1</accession>
<proteinExistence type="predicted"/>
<dbReference type="Gene3D" id="3.40.630.30">
    <property type="match status" value="1"/>
</dbReference>
<dbReference type="GO" id="GO:0016747">
    <property type="term" value="F:acyltransferase activity, transferring groups other than amino-acyl groups"/>
    <property type="evidence" value="ECO:0007669"/>
    <property type="project" value="InterPro"/>
</dbReference>
<protein>
    <submittedName>
        <fullName evidence="2">N-acetyltransferase</fullName>
    </submittedName>
</protein>
<keyword evidence="2" id="KW-0808">Transferase</keyword>
<dbReference type="Proteomes" id="UP000285278">
    <property type="component" value="Unassembled WGS sequence"/>
</dbReference>
<organism evidence="2 3">
    <name type="scientific">Corynebacterium falsenii</name>
    <dbReference type="NCBI Taxonomy" id="108486"/>
    <lineage>
        <taxon>Bacteria</taxon>
        <taxon>Bacillati</taxon>
        <taxon>Actinomycetota</taxon>
        <taxon>Actinomycetes</taxon>
        <taxon>Mycobacteriales</taxon>
        <taxon>Corynebacteriaceae</taxon>
        <taxon>Corynebacterium</taxon>
    </lineage>
</organism>
<dbReference type="RefSeq" id="WP_025403788.1">
    <property type="nucleotide sequence ID" value="NZ_CBCRUA010000002.1"/>
</dbReference>
<dbReference type="AlphaFoldDB" id="A0A418Q9A1"/>
<dbReference type="CDD" id="cd04301">
    <property type="entry name" value="NAT_SF"/>
    <property type="match status" value="1"/>
</dbReference>
<dbReference type="InterPro" id="IPR000182">
    <property type="entry name" value="GNAT_dom"/>
</dbReference>
<evidence type="ECO:0000313" key="2">
    <source>
        <dbReference type="EMBL" id="RIX36264.1"/>
    </source>
</evidence>
<name>A0A418Q9A1_9CORY</name>
<evidence type="ECO:0000259" key="1">
    <source>
        <dbReference type="Pfam" id="PF13673"/>
    </source>
</evidence>